<keyword evidence="2" id="KW-0436">Ligase</keyword>
<dbReference type="InterPro" id="IPR027417">
    <property type="entry name" value="P-loop_NTPase"/>
</dbReference>
<dbReference type="VEuPathDB" id="VectorBase:ACHR003900"/>
<accession>A0A182JZG8</accession>
<dbReference type="SUPFAM" id="SSF52540">
    <property type="entry name" value="P-loop containing nucleoside triphosphate hydrolases"/>
    <property type="match status" value="1"/>
</dbReference>
<dbReference type="Pfam" id="PF01268">
    <property type="entry name" value="FTHFS"/>
    <property type="match status" value="1"/>
</dbReference>
<evidence type="ECO:0008006" key="7">
    <source>
        <dbReference type="Google" id="ProtNLM"/>
    </source>
</evidence>
<evidence type="ECO:0000313" key="5">
    <source>
        <dbReference type="EnsemblMetazoa" id="ACHR003900-PA"/>
    </source>
</evidence>
<reference evidence="6" key="1">
    <citation type="submission" date="2013-03" db="EMBL/GenBank/DDBJ databases">
        <title>The Genome Sequence of Anopheles christyi ACHKN1017.</title>
        <authorList>
            <consortium name="The Broad Institute Genomics Platform"/>
            <person name="Neafsey D.E."/>
            <person name="Besansky N."/>
            <person name="Walker B."/>
            <person name="Young S.K."/>
            <person name="Zeng Q."/>
            <person name="Gargeya S."/>
            <person name="Fitzgerald M."/>
            <person name="Haas B."/>
            <person name="Abouelleil A."/>
            <person name="Allen A.W."/>
            <person name="Alvarado L."/>
            <person name="Arachchi H.M."/>
            <person name="Berlin A.M."/>
            <person name="Chapman S.B."/>
            <person name="Gainer-Dewar J."/>
            <person name="Goldberg J."/>
            <person name="Griggs A."/>
            <person name="Gujja S."/>
            <person name="Hansen M."/>
            <person name="Howarth C."/>
            <person name="Imamovic A."/>
            <person name="Ireland A."/>
            <person name="Larimer J."/>
            <person name="McCowan C."/>
            <person name="Murphy C."/>
            <person name="Pearson M."/>
            <person name="Poon T.W."/>
            <person name="Priest M."/>
            <person name="Roberts A."/>
            <person name="Saif S."/>
            <person name="Shea T."/>
            <person name="Sisk P."/>
            <person name="Sykes S."/>
            <person name="Wortman J."/>
            <person name="Nusbaum C."/>
            <person name="Birren B."/>
        </authorList>
    </citation>
    <scope>NUCLEOTIDE SEQUENCE [LARGE SCALE GENOMIC DNA]</scope>
    <source>
        <strain evidence="6">ACHKN1017</strain>
    </source>
</reference>
<evidence type="ECO:0000256" key="2">
    <source>
        <dbReference type="ARBA" id="ARBA00022598"/>
    </source>
</evidence>
<keyword evidence="6" id="KW-1185">Reference proteome</keyword>
<dbReference type="Gene3D" id="3.10.410.10">
    <property type="entry name" value="Formyltetrahydrofolate synthetase, domain 3"/>
    <property type="match status" value="1"/>
</dbReference>
<protein>
    <recommendedName>
        <fullName evidence="7">Formate--tetrahydrofolate ligase</fullName>
    </recommendedName>
</protein>
<dbReference type="EnsemblMetazoa" id="ACHR003900-RA">
    <property type="protein sequence ID" value="ACHR003900-PA"/>
    <property type="gene ID" value="ACHR003900"/>
</dbReference>
<sequence length="72" mass="7603">MAKTSMSLTGDPSVKGAPRDFKLVINDICLSAGAGFIVPMCGEISKMPGLPTRPSIFDIDLNTETGEIEGLF</sequence>
<keyword evidence="1" id="KW-0554">One-carbon metabolism</keyword>
<dbReference type="AlphaFoldDB" id="A0A182JZG8"/>
<dbReference type="Proteomes" id="UP000075881">
    <property type="component" value="Unassembled WGS sequence"/>
</dbReference>
<dbReference type="GO" id="GO:0005524">
    <property type="term" value="F:ATP binding"/>
    <property type="evidence" value="ECO:0007669"/>
    <property type="project" value="UniProtKB-KW"/>
</dbReference>
<evidence type="ECO:0000256" key="3">
    <source>
        <dbReference type="ARBA" id="ARBA00022741"/>
    </source>
</evidence>
<organism evidence="5 6">
    <name type="scientific">Anopheles christyi</name>
    <dbReference type="NCBI Taxonomy" id="43041"/>
    <lineage>
        <taxon>Eukaryota</taxon>
        <taxon>Metazoa</taxon>
        <taxon>Ecdysozoa</taxon>
        <taxon>Arthropoda</taxon>
        <taxon>Hexapoda</taxon>
        <taxon>Insecta</taxon>
        <taxon>Pterygota</taxon>
        <taxon>Neoptera</taxon>
        <taxon>Endopterygota</taxon>
        <taxon>Diptera</taxon>
        <taxon>Nematocera</taxon>
        <taxon>Culicoidea</taxon>
        <taxon>Culicidae</taxon>
        <taxon>Anophelinae</taxon>
        <taxon>Anopheles</taxon>
    </lineage>
</organism>
<evidence type="ECO:0000313" key="6">
    <source>
        <dbReference type="Proteomes" id="UP000075881"/>
    </source>
</evidence>
<dbReference type="InterPro" id="IPR000559">
    <property type="entry name" value="Formate_THF_ligase"/>
</dbReference>
<reference evidence="5" key="2">
    <citation type="submission" date="2020-05" db="UniProtKB">
        <authorList>
            <consortium name="EnsemblMetazoa"/>
        </authorList>
    </citation>
    <scope>IDENTIFICATION</scope>
    <source>
        <strain evidence="5">ACHKN1017</strain>
    </source>
</reference>
<name>A0A182JZG8_9DIPT</name>
<keyword evidence="3" id="KW-0547">Nucleotide-binding</keyword>
<dbReference type="STRING" id="43041.A0A182JZG8"/>
<dbReference type="GO" id="GO:0006730">
    <property type="term" value="P:one-carbon metabolic process"/>
    <property type="evidence" value="ECO:0007669"/>
    <property type="project" value="UniProtKB-KW"/>
</dbReference>
<evidence type="ECO:0000256" key="1">
    <source>
        <dbReference type="ARBA" id="ARBA00022563"/>
    </source>
</evidence>
<dbReference type="GO" id="GO:0004329">
    <property type="term" value="F:formate-tetrahydrofolate ligase activity"/>
    <property type="evidence" value="ECO:0007669"/>
    <property type="project" value="InterPro"/>
</dbReference>
<evidence type="ECO:0000256" key="4">
    <source>
        <dbReference type="ARBA" id="ARBA00022840"/>
    </source>
</evidence>
<proteinExistence type="predicted"/>
<keyword evidence="4" id="KW-0067">ATP-binding</keyword>